<evidence type="ECO:0000256" key="3">
    <source>
        <dbReference type="ARBA" id="ARBA00022723"/>
    </source>
</evidence>
<dbReference type="EMBL" id="SKBU01000019">
    <property type="protein sequence ID" value="TCJ16007.1"/>
    <property type="molecule type" value="Genomic_DNA"/>
</dbReference>
<keyword evidence="9" id="KW-1185">Reference proteome</keyword>
<dbReference type="Pfam" id="PF00775">
    <property type="entry name" value="Dioxygenase_C"/>
    <property type="match status" value="1"/>
</dbReference>
<comment type="cofactor">
    <cofactor evidence="1">
        <name>Fe(3+)</name>
        <dbReference type="ChEBI" id="CHEBI:29034"/>
    </cofactor>
</comment>
<dbReference type="Proteomes" id="UP000295244">
    <property type="component" value="Unassembled WGS sequence"/>
</dbReference>
<dbReference type="InterPro" id="IPR050770">
    <property type="entry name" value="Intradiol_RC_Dioxygenase"/>
</dbReference>
<evidence type="ECO:0000259" key="7">
    <source>
        <dbReference type="PROSITE" id="PS00083"/>
    </source>
</evidence>
<dbReference type="InterPro" id="IPR000627">
    <property type="entry name" value="Intradiol_dOase_C"/>
</dbReference>
<keyword evidence="5" id="KW-0560">Oxidoreductase</keyword>
<keyword evidence="6" id="KW-0408">Iron</keyword>
<comment type="caution">
    <text evidence="8">The sequence shown here is derived from an EMBL/GenBank/DDBJ whole genome shotgun (WGS) entry which is preliminary data.</text>
</comment>
<dbReference type="Gene3D" id="2.60.130.10">
    <property type="entry name" value="Aromatic compound dioxygenase"/>
    <property type="match status" value="1"/>
</dbReference>
<reference evidence="8 9" key="1">
    <citation type="submission" date="2019-03" db="EMBL/GenBank/DDBJ databases">
        <title>Whole genome sequence of a novel Rubrobacter taiwanensis strain, isolated from Yellowstone National Park.</title>
        <authorList>
            <person name="Freed S."/>
            <person name="Ramaley R.F."/>
            <person name="Kyndt J.A."/>
        </authorList>
    </citation>
    <scope>NUCLEOTIDE SEQUENCE [LARGE SCALE GENOMIC DNA]</scope>
    <source>
        <strain evidence="8 9">Yellowstone</strain>
    </source>
</reference>
<evidence type="ECO:0000256" key="1">
    <source>
        <dbReference type="ARBA" id="ARBA00001965"/>
    </source>
</evidence>
<sequence length="285" mass="32059">MFALREGGAAVADVVREVRNERLARILPEAIGALHELIEKHRVTEEEWLAVLGFLTEVGKKDEFVLLSDVTKTSVLVDSITHEDGAATPSDVEGPLYRENPPWREKPVKIYEEYEGIEEGDVLFVRGRVTSTDGTPLSGAVLDVWQTGPTGGYDVWDERQPDYNFRGRFGVEEDGSYEFQTMVPKPYTVPTDGPVGRLLEAIGQHPWRPAHIHLIAEAEGHETLTTQIFFPDDPYLENDTIGAVKPELVRPLERCEDEEEISRRGLDGPFYTCEFDIKLKPVVRG</sequence>
<gene>
    <name evidence="8" type="ORF">E0L93_11020</name>
</gene>
<feature type="domain" description="Intradiol ring-cleavage dioxygenases" evidence="7">
    <location>
        <begin position="125"/>
        <end position="153"/>
    </location>
</feature>
<dbReference type="InterPro" id="IPR015889">
    <property type="entry name" value="Intradiol_dOase_core"/>
</dbReference>
<accession>A0A4R1BFU8</accession>
<name>A0A4R1BFU8_9ACTN</name>
<dbReference type="GO" id="GO:0018576">
    <property type="term" value="F:catechol 1,2-dioxygenase activity"/>
    <property type="evidence" value="ECO:0007669"/>
    <property type="project" value="InterPro"/>
</dbReference>
<evidence type="ECO:0000256" key="4">
    <source>
        <dbReference type="ARBA" id="ARBA00022964"/>
    </source>
</evidence>
<dbReference type="SUPFAM" id="SSF49482">
    <property type="entry name" value="Aromatic compound dioxygenase"/>
    <property type="match status" value="1"/>
</dbReference>
<dbReference type="InterPro" id="IPR007535">
    <property type="entry name" value="Catechol_dOase_N"/>
</dbReference>
<dbReference type="GO" id="GO:0008199">
    <property type="term" value="F:ferric iron binding"/>
    <property type="evidence" value="ECO:0007669"/>
    <property type="project" value="InterPro"/>
</dbReference>
<evidence type="ECO:0000313" key="9">
    <source>
        <dbReference type="Proteomes" id="UP000295244"/>
    </source>
</evidence>
<dbReference type="AlphaFoldDB" id="A0A4R1BFU8"/>
<evidence type="ECO:0000256" key="2">
    <source>
        <dbReference type="ARBA" id="ARBA00007825"/>
    </source>
</evidence>
<dbReference type="GO" id="GO:0009712">
    <property type="term" value="P:catechol-containing compound metabolic process"/>
    <property type="evidence" value="ECO:0007669"/>
    <property type="project" value="InterPro"/>
</dbReference>
<dbReference type="PROSITE" id="PS00083">
    <property type="entry name" value="INTRADIOL_DIOXYGENAS"/>
    <property type="match status" value="1"/>
</dbReference>
<protein>
    <submittedName>
        <fullName evidence="8">6-chlorohydroxyquinol-1,2-dioxygenase</fullName>
    </submittedName>
</protein>
<evidence type="ECO:0000256" key="5">
    <source>
        <dbReference type="ARBA" id="ARBA00023002"/>
    </source>
</evidence>
<keyword evidence="4 8" id="KW-0223">Dioxygenase</keyword>
<dbReference type="Pfam" id="PF04444">
    <property type="entry name" value="Dioxygenase_N"/>
    <property type="match status" value="1"/>
</dbReference>
<keyword evidence="3" id="KW-0479">Metal-binding</keyword>
<proteinExistence type="inferred from homology"/>
<dbReference type="PANTHER" id="PTHR33711">
    <property type="entry name" value="DIOXYGENASE, PUTATIVE (AFU_ORTHOLOGUE AFUA_2G02910)-RELATED"/>
    <property type="match status" value="1"/>
</dbReference>
<organism evidence="8 9">
    <name type="scientific">Rubrobacter taiwanensis</name>
    <dbReference type="NCBI Taxonomy" id="185139"/>
    <lineage>
        <taxon>Bacteria</taxon>
        <taxon>Bacillati</taxon>
        <taxon>Actinomycetota</taxon>
        <taxon>Rubrobacteria</taxon>
        <taxon>Rubrobacterales</taxon>
        <taxon>Rubrobacteraceae</taxon>
        <taxon>Rubrobacter</taxon>
    </lineage>
</organism>
<comment type="similarity">
    <text evidence="2">Belongs to the intradiol ring-cleavage dioxygenase family.</text>
</comment>
<dbReference type="PANTHER" id="PTHR33711:SF7">
    <property type="entry name" value="INTRADIOL RING-CLEAVAGE DIOXYGENASES DOMAIN-CONTAINING PROTEIN-RELATED"/>
    <property type="match status" value="1"/>
</dbReference>
<evidence type="ECO:0000313" key="8">
    <source>
        <dbReference type="EMBL" id="TCJ16007.1"/>
    </source>
</evidence>
<evidence type="ECO:0000256" key="6">
    <source>
        <dbReference type="ARBA" id="ARBA00023004"/>
    </source>
</evidence>
<dbReference type="OrthoDB" id="9800887at2"/>